<dbReference type="AlphaFoldDB" id="A0A6P4HZJ5"/>
<keyword evidence="4 9" id="KW-1133">Transmembrane helix</keyword>
<organism evidence="10 11">
    <name type="scientific">Drosophila kikkawai</name>
    <name type="common">Fruit fly</name>
    <dbReference type="NCBI Taxonomy" id="30033"/>
    <lineage>
        <taxon>Eukaryota</taxon>
        <taxon>Metazoa</taxon>
        <taxon>Ecdysozoa</taxon>
        <taxon>Arthropoda</taxon>
        <taxon>Hexapoda</taxon>
        <taxon>Insecta</taxon>
        <taxon>Pterygota</taxon>
        <taxon>Neoptera</taxon>
        <taxon>Endopterygota</taxon>
        <taxon>Diptera</taxon>
        <taxon>Brachycera</taxon>
        <taxon>Muscomorpha</taxon>
        <taxon>Ephydroidea</taxon>
        <taxon>Drosophilidae</taxon>
        <taxon>Drosophila</taxon>
        <taxon>Sophophora</taxon>
    </lineage>
</organism>
<evidence type="ECO:0000256" key="7">
    <source>
        <dbReference type="ARBA" id="ARBA00049458"/>
    </source>
</evidence>
<evidence type="ECO:0000256" key="5">
    <source>
        <dbReference type="ARBA" id="ARBA00023136"/>
    </source>
</evidence>
<evidence type="ECO:0000256" key="4">
    <source>
        <dbReference type="ARBA" id="ARBA00022989"/>
    </source>
</evidence>
<comment type="catalytic activity">
    <reaction evidence="8">
        <text>a 1-O-(1Z-alkenyl)-sn-glycero-3-phosphocholine + H2O = a 2,3-saturated aldehyde + sn-glycerol 3-phosphocholine</text>
        <dbReference type="Rhea" id="RHEA:22544"/>
        <dbReference type="ChEBI" id="CHEBI:15377"/>
        <dbReference type="ChEBI" id="CHEBI:16870"/>
        <dbReference type="ChEBI" id="CHEBI:73359"/>
        <dbReference type="ChEBI" id="CHEBI:77287"/>
        <dbReference type="EC" id="3.3.2.2"/>
    </reaction>
</comment>
<dbReference type="GO" id="GO:0047408">
    <property type="term" value="F:alkenylglycerophosphocholine hydrolase activity"/>
    <property type="evidence" value="ECO:0007669"/>
    <property type="project" value="UniProtKB-EC"/>
</dbReference>
<feature type="transmembrane region" description="Helical" evidence="9">
    <location>
        <begin position="139"/>
        <end position="156"/>
    </location>
</feature>
<evidence type="ECO:0000313" key="11">
    <source>
        <dbReference type="RefSeq" id="XP_017021882.1"/>
    </source>
</evidence>
<comment type="catalytic activity">
    <reaction evidence="7">
        <text>a 1-O-(1Z-alkenyl)-sn-glycero-3-phosphoethanolamine + H2O = a 2,3-saturated aldehyde + sn-glycero-3-phosphoethanolamine</text>
        <dbReference type="Rhea" id="RHEA:16905"/>
        <dbReference type="ChEBI" id="CHEBI:15377"/>
        <dbReference type="ChEBI" id="CHEBI:73359"/>
        <dbReference type="ChEBI" id="CHEBI:77288"/>
        <dbReference type="ChEBI" id="CHEBI:143890"/>
        <dbReference type="EC" id="3.3.2.2"/>
    </reaction>
</comment>
<feature type="transmembrane region" description="Helical" evidence="9">
    <location>
        <begin position="115"/>
        <end position="133"/>
    </location>
</feature>
<reference evidence="11" key="1">
    <citation type="submission" date="2025-08" db="UniProtKB">
        <authorList>
            <consortium name="RefSeq"/>
        </authorList>
    </citation>
    <scope>IDENTIFICATION</scope>
    <source>
        <strain evidence="11">14028-0561.14</strain>
        <tissue evidence="11">Whole fly</tissue>
    </source>
</reference>
<feature type="transmembrane region" description="Helical" evidence="9">
    <location>
        <begin position="12"/>
        <end position="31"/>
    </location>
</feature>
<feature type="transmembrane region" description="Helical" evidence="9">
    <location>
        <begin position="68"/>
        <end position="85"/>
    </location>
</feature>
<evidence type="ECO:0000256" key="9">
    <source>
        <dbReference type="SAM" id="Phobius"/>
    </source>
</evidence>
<evidence type="ECO:0000256" key="8">
    <source>
        <dbReference type="ARBA" id="ARBA00049560"/>
    </source>
</evidence>
<comment type="subcellular location">
    <subcellularLocation>
        <location evidence="1">Membrane</location>
        <topology evidence="1">Multi-pass membrane protein</topology>
    </subcellularLocation>
</comment>
<dbReference type="Pfam" id="PF07947">
    <property type="entry name" value="YhhN"/>
    <property type="match status" value="1"/>
</dbReference>
<gene>
    <name evidence="11" type="primary">LOC108074369</name>
</gene>
<protein>
    <recommendedName>
        <fullName evidence="6">lysoplasmalogenase</fullName>
        <ecNumber evidence="6">3.3.2.2</ecNumber>
    </recommendedName>
</protein>
<dbReference type="EC" id="3.3.2.2" evidence="6"/>
<evidence type="ECO:0000256" key="1">
    <source>
        <dbReference type="ARBA" id="ARBA00004141"/>
    </source>
</evidence>
<dbReference type="PANTHER" id="PTHR31885">
    <property type="entry name" value="GH04784P"/>
    <property type="match status" value="1"/>
</dbReference>
<evidence type="ECO:0000256" key="6">
    <source>
        <dbReference type="ARBA" id="ARBA00035673"/>
    </source>
</evidence>
<feature type="transmembrane region" description="Helical" evidence="9">
    <location>
        <begin position="37"/>
        <end position="56"/>
    </location>
</feature>
<keyword evidence="3 9" id="KW-0812">Transmembrane</keyword>
<evidence type="ECO:0000313" key="10">
    <source>
        <dbReference type="Proteomes" id="UP001652661"/>
    </source>
</evidence>
<keyword evidence="10" id="KW-1185">Reference proteome</keyword>
<dbReference type="OrthoDB" id="2133758at2759"/>
<dbReference type="PANTHER" id="PTHR31885:SF6">
    <property type="entry name" value="GH04784P"/>
    <property type="match status" value="1"/>
</dbReference>
<dbReference type="OMA" id="ILYMSTY"/>
<feature type="transmembrane region" description="Helical" evidence="9">
    <location>
        <begin position="91"/>
        <end position="108"/>
    </location>
</feature>
<feature type="transmembrane region" description="Helical" evidence="9">
    <location>
        <begin position="168"/>
        <end position="195"/>
    </location>
</feature>
<evidence type="ECO:0000256" key="3">
    <source>
        <dbReference type="ARBA" id="ARBA00022692"/>
    </source>
</evidence>
<sequence>MNDFGRFARTQAPKLLPFLVTLILYFSLVRRDPQGELWTTVLKCLPIVALMFYVVAKGFSLKKEYRRSLWILLGLVFSCGGDALLNVNLFPFGMISFGVAHVFYVSAFGWKPVKWLIGLGLYVVVSLFVYFVHQKLDEILIIGVPIYCFLITTMLWRSLARAVDARNFLAVFCAIGAILFVISDALIAVTMFMGVPLPGARLQIMITYYAAQFAIALSTADDGPAAPDQRSFRKKTK</sequence>
<comment type="similarity">
    <text evidence="2">Belongs to the TMEM86 family.</text>
</comment>
<keyword evidence="5 9" id="KW-0472">Membrane</keyword>
<dbReference type="GeneID" id="108074369"/>
<name>A0A6P4HZJ5_DROKI</name>
<evidence type="ECO:0000256" key="2">
    <source>
        <dbReference type="ARBA" id="ARBA00007375"/>
    </source>
</evidence>
<dbReference type="RefSeq" id="XP_017021882.1">
    <property type="nucleotide sequence ID" value="XM_017166393.2"/>
</dbReference>
<dbReference type="Proteomes" id="UP001652661">
    <property type="component" value="Chromosome 3R"/>
</dbReference>
<dbReference type="GO" id="GO:0016020">
    <property type="term" value="C:membrane"/>
    <property type="evidence" value="ECO:0007669"/>
    <property type="project" value="UniProtKB-SubCell"/>
</dbReference>
<accession>A0A6P4HZJ5</accession>
<dbReference type="InterPro" id="IPR012506">
    <property type="entry name" value="TMEM86B-like"/>
</dbReference>
<proteinExistence type="inferred from homology"/>